<dbReference type="EMBL" id="JAZAVJ010000035">
    <property type="protein sequence ID" value="KAK7419802.1"/>
    <property type="molecule type" value="Genomic_DNA"/>
</dbReference>
<feature type="compositionally biased region" description="Basic and acidic residues" evidence="1">
    <location>
        <begin position="458"/>
        <end position="467"/>
    </location>
</feature>
<gene>
    <name evidence="2" type="ORF">QQX98_003175</name>
</gene>
<evidence type="ECO:0000313" key="3">
    <source>
        <dbReference type="Proteomes" id="UP001498476"/>
    </source>
</evidence>
<reference evidence="2 3" key="1">
    <citation type="journal article" date="2025" name="Microbiol. Resour. Announc.">
        <title>Draft genome sequences for Neonectria magnoliae and Neonectria punicea, canker pathogens of Liriodendron tulipifera and Acer saccharum in West Virginia.</title>
        <authorList>
            <person name="Petronek H.M."/>
            <person name="Kasson M.T."/>
            <person name="Metheny A.M."/>
            <person name="Stauder C.M."/>
            <person name="Lovett B."/>
            <person name="Lynch S.C."/>
            <person name="Garnas J.R."/>
            <person name="Kasson L.R."/>
            <person name="Stajich J.E."/>
        </authorList>
    </citation>
    <scope>NUCLEOTIDE SEQUENCE [LARGE SCALE GENOMIC DNA]</scope>
    <source>
        <strain evidence="2 3">NRRL 64653</strain>
    </source>
</reference>
<keyword evidence="3" id="KW-1185">Reference proteome</keyword>
<name>A0ABR1HF43_9HYPO</name>
<feature type="region of interest" description="Disordered" evidence="1">
    <location>
        <begin position="1031"/>
        <end position="1058"/>
    </location>
</feature>
<evidence type="ECO:0000256" key="1">
    <source>
        <dbReference type="SAM" id="MobiDB-lite"/>
    </source>
</evidence>
<comment type="caution">
    <text evidence="2">The sequence shown here is derived from an EMBL/GenBank/DDBJ whole genome shotgun (WGS) entry which is preliminary data.</text>
</comment>
<evidence type="ECO:0000313" key="2">
    <source>
        <dbReference type="EMBL" id="KAK7419802.1"/>
    </source>
</evidence>
<accession>A0ABR1HF43</accession>
<feature type="region of interest" description="Disordered" evidence="1">
    <location>
        <begin position="453"/>
        <end position="485"/>
    </location>
</feature>
<dbReference type="Proteomes" id="UP001498476">
    <property type="component" value="Unassembled WGS sequence"/>
</dbReference>
<feature type="compositionally biased region" description="Polar residues" evidence="1">
    <location>
        <begin position="148"/>
        <end position="157"/>
    </location>
</feature>
<evidence type="ECO:0008006" key="4">
    <source>
        <dbReference type="Google" id="ProtNLM"/>
    </source>
</evidence>
<protein>
    <recommendedName>
        <fullName evidence="4">Hypercellular protein HypA</fullName>
    </recommendedName>
</protein>
<organism evidence="2 3">
    <name type="scientific">Neonectria punicea</name>
    <dbReference type="NCBI Taxonomy" id="979145"/>
    <lineage>
        <taxon>Eukaryota</taxon>
        <taxon>Fungi</taxon>
        <taxon>Dikarya</taxon>
        <taxon>Ascomycota</taxon>
        <taxon>Pezizomycotina</taxon>
        <taxon>Sordariomycetes</taxon>
        <taxon>Hypocreomycetidae</taxon>
        <taxon>Hypocreales</taxon>
        <taxon>Nectriaceae</taxon>
        <taxon>Neonectria</taxon>
    </lineage>
</organism>
<feature type="region of interest" description="Disordered" evidence="1">
    <location>
        <begin position="141"/>
        <end position="174"/>
    </location>
</feature>
<sequence>MESLKDLKPGEAQLLSYFKPGLVPGEYKIDVHQPVTGPDSPDSIPLHTTKKFNVEGPSPYQLPAGSLHSVYPGQGEAVESRILSHVTLSDPHVPWELSPDNGAVSNEFLNGAPVPWLALLVFTADELKALPSASPPLAPSPTLAVQMSKKQLQSLKTSPEEPKTQVPLSDDELNKNPDDTISTIFVNSAAFRAYFVSQTTGNQEKEPAIAQYSYLAHVRRSRSTQAQDPTTDSFGLVVNHRAGPLDIKAPTTAYAHLVSLVGVRDQLRYPEQNSSDLTALVSLHSWTFSWVPNTDAEIGKVIEKLSENVRPLAREFKQAATNDDMKWLKTRMESGYTFVKHRLPSGETTSALFRGPLIPHRPHGNELNNAEATGHGSGLQIIDSITGLIDISYSTAWSLGRSLALDNSAFTIALSALRARITSLYKAGSPPTTAGDTVVNPALQNLPEWAKQLQQATKEAKQSEDTKQPSASGVGSRWRGSRDQTASTRLLATIPSVDTEAGLEAVRKFLEKEVRTLIDDKDWYARELSEPTEEGLLMPKVLDFIYNGLLTLRDVPHNYLFPEPDILDTDAVLTFYIDPLWLDTLVDGALSIGNHSTVKEDVTRKEIKRAINAYLAAVEVQDKQPIIPRWGAVLCGRLLRSFGDPRIRTGDSTASSPQLLTSTRLHDRALLLNFNCRPEDLPHGLTISQPPHQQRFATGTNLMEGSIRIDCPAVSSEDVPSDVEKLSVVTISQGKDSSYVFDFGTRCLRPCRIMDQYINGLEGRNGSFSPTGSAALMSLVLGDRLQELTVKPTKDQLDAGRAKPLEPFQLNIKASKERAGLAQWSTETKDLMAITSAPILKFSAGSVPLEQRPLSTTEIFATTKASPIQSITERDVPNVSKGASIQDTAPSDQLGSLTTSCRVLNQHSIEDGARTVDLLVVIKAGQDGKLNDTESGIQLCGVRVCFPLVTLMDPDSISQPTVTFLGNGSTRWVAGSGYDASTGSKAAFVVKLGPRSTTSVKQVDFRFLLSNITLSSGISDDVLIEVKEEYAAEDGESNGEPEKRVVTGTCPIDNLKRT</sequence>
<proteinExistence type="predicted"/>